<organism evidence="8 9">
    <name type="scientific">Capsicum baccatum</name>
    <name type="common">Peruvian pepper</name>
    <dbReference type="NCBI Taxonomy" id="33114"/>
    <lineage>
        <taxon>Eukaryota</taxon>
        <taxon>Viridiplantae</taxon>
        <taxon>Streptophyta</taxon>
        <taxon>Embryophyta</taxon>
        <taxon>Tracheophyta</taxon>
        <taxon>Spermatophyta</taxon>
        <taxon>Magnoliopsida</taxon>
        <taxon>eudicotyledons</taxon>
        <taxon>Gunneridae</taxon>
        <taxon>Pentapetalae</taxon>
        <taxon>asterids</taxon>
        <taxon>lamiids</taxon>
        <taxon>Solanales</taxon>
        <taxon>Solanaceae</taxon>
        <taxon>Solanoideae</taxon>
        <taxon>Capsiceae</taxon>
        <taxon>Capsicum</taxon>
    </lineage>
</organism>
<dbReference type="STRING" id="33114.A0A2G2XFY4"/>
<dbReference type="PANTHER" id="PTHR31674:SF78">
    <property type="entry name" value="TF-B3 DOMAIN-CONTAINING PROTEIN"/>
    <property type="match status" value="1"/>
</dbReference>
<feature type="domain" description="TF-B3" evidence="7">
    <location>
        <begin position="7"/>
        <end position="96"/>
    </location>
</feature>
<dbReference type="OrthoDB" id="1210957at2759"/>
<comment type="subcellular location">
    <subcellularLocation>
        <location evidence="1">Nucleus</location>
    </subcellularLocation>
</comment>
<evidence type="ECO:0000256" key="5">
    <source>
        <dbReference type="ARBA" id="ARBA00023242"/>
    </source>
</evidence>
<dbReference type="GO" id="GO:0003677">
    <property type="term" value="F:DNA binding"/>
    <property type="evidence" value="ECO:0007669"/>
    <property type="project" value="UniProtKB-KW"/>
</dbReference>
<dbReference type="SUPFAM" id="SSF101936">
    <property type="entry name" value="DNA-binding pseudobarrel domain"/>
    <property type="match status" value="2"/>
</dbReference>
<dbReference type="Proteomes" id="UP000224567">
    <property type="component" value="Unassembled WGS sequence"/>
</dbReference>
<dbReference type="PROSITE" id="PS50863">
    <property type="entry name" value="B3"/>
    <property type="match status" value="2"/>
</dbReference>
<evidence type="ECO:0000313" key="9">
    <source>
        <dbReference type="Proteomes" id="UP000224567"/>
    </source>
</evidence>
<keyword evidence="3" id="KW-0238">DNA-binding</keyword>
<evidence type="ECO:0000259" key="7">
    <source>
        <dbReference type="PROSITE" id="PS50863"/>
    </source>
</evidence>
<proteinExistence type="predicted"/>
<keyword evidence="4" id="KW-0804">Transcription</keyword>
<evidence type="ECO:0000256" key="3">
    <source>
        <dbReference type="ARBA" id="ARBA00023125"/>
    </source>
</evidence>
<accession>A0A2G2XFY4</accession>
<feature type="compositionally biased region" description="Basic and acidic residues" evidence="6">
    <location>
        <begin position="289"/>
        <end position="298"/>
    </location>
</feature>
<feature type="domain" description="TF-B3" evidence="7">
    <location>
        <begin position="154"/>
        <end position="248"/>
    </location>
</feature>
<evidence type="ECO:0000256" key="4">
    <source>
        <dbReference type="ARBA" id="ARBA00023163"/>
    </source>
</evidence>
<evidence type="ECO:0000256" key="2">
    <source>
        <dbReference type="ARBA" id="ARBA00023015"/>
    </source>
</evidence>
<protein>
    <recommendedName>
        <fullName evidence="7">TF-B3 domain-containing protein</fullName>
    </recommendedName>
</protein>
<evidence type="ECO:0000256" key="6">
    <source>
        <dbReference type="SAM" id="MobiDB-lite"/>
    </source>
</evidence>
<dbReference type="SMART" id="SM01019">
    <property type="entry name" value="B3"/>
    <property type="match status" value="2"/>
</dbReference>
<reference evidence="8 9" key="1">
    <citation type="journal article" date="2017" name="Genome Biol.">
        <title>New reference genome sequences of hot pepper reveal the massive evolution of plant disease-resistance genes by retroduplication.</title>
        <authorList>
            <person name="Kim S."/>
            <person name="Park J."/>
            <person name="Yeom S.I."/>
            <person name="Kim Y.M."/>
            <person name="Seo E."/>
            <person name="Kim K.T."/>
            <person name="Kim M.S."/>
            <person name="Lee J.M."/>
            <person name="Cheong K."/>
            <person name="Shin H.S."/>
            <person name="Kim S.B."/>
            <person name="Han K."/>
            <person name="Lee J."/>
            <person name="Park M."/>
            <person name="Lee H.A."/>
            <person name="Lee H.Y."/>
            <person name="Lee Y."/>
            <person name="Oh S."/>
            <person name="Lee J.H."/>
            <person name="Choi E."/>
            <person name="Choi E."/>
            <person name="Lee S.E."/>
            <person name="Jeon J."/>
            <person name="Kim H."/>
            <person name="Choi G."/>
            <person name="Song H."/>
            <person name="Lee J."/>
            <person name="Lee S.C."/>
            <person name="Kwon J.K."/>
            <person name="Lee H.Y."/>
            <person name="Koo N."/>
            <person name="Hong Y."/>
            <person name="Kim R.W."/>
            <person name="Kang W.H."/>
            <person name="Huh J.H."/>
            <person name="Kang B.C."/>
            <person name="Yang T.J."/>
            <person name="Lee Y.H."/>
            <person name="Bennetzen J.L."/>
            <person name="Choi D."/>
        </authorList>
    </citation>
    <scope>NUCLEOTIDE SEQUENCE [LARGE SCALE GENOMIC DNA]</scope>
    <source>
        <strain evidence="9">cv. PBC81</strain>
    </source>
</reference>
<sequence length="376" mass="43403">MKIPPKKPHFFKPIQKGFKHGLTIPTGFLKYLKGRDQIEHVVLRSGGKSWLVKVKGCRFKAGWAAFVEEHDLQLGDLLIFRHEGDMEFEVSIFDSSHCDREYAEYLQEEEGCDNVEETSKNFKFKGKSKLCIMSSSKVFTHADAGTHNPCAQSHFECTVSRYCISNSYLRLPKQFAMENGLINKKCGLMIRDERQRSWHLRLATFNSRVHILGGWREFLLANDLKEGDYMMFEVVANGEKPIWKFHRKEKKGQSIGGPSFALSNSACAPSGPARNQAYNWKFEVKDKGSLESDRDADKPNPNIVSRRKAFPNEESATHSSFGKSHFVYIVKPYCLTRNYLVSLKRKYLHHFLYFPLFVYWSSDTVKNCGRVNHYNL</sequence>
<dbReference type="InterPro" id="IPR003340">
    <property type="entry name" value="B3_DNA-bd"/>
</dbReference>
<gene>
    <name evidence="8" type="ORF">CQW23_04902</name>
</gene>
<keyword evidence="9" id="KW-1185">Reference proteome</keyword>
<dbReference type="Pfam" id="PF02362">
    <property type="entry name" value="B3"/>
    <property type="match status" value="2"/>
</dbReference>
<keyword evidence="5" id="KW-0539">Nucleus</keyword>
<dbReference type="InterPro" id="IPR015300">
    <property type="entry name" value="DNA-bd_pseudobarrel_sf"/>
</dbReference>
<dbReference type="GO" id="GO:0005634">
    <property type="term" value="C:nucleus"/>
    <property type="evidence" value="ECO:0007669"/>
    <property type="project" value="UniProtKB-SubCell"/>
</dbReference>
<comment type="caution">
    <text evidence="8">The sequence shown here is derived from an EMBL/GenBank/DDBJ whole genome shotgun (WGS) entry which is preliminary data.</text>
</comment>
<name>A0A2G2XFY4_CAPBA</name>
<dbReference type="PANTHER" id="PTHR31674">
    <property type="entry name" value="B3 DOMAIN-CONTAINING PROTEIN REM-LIKE 3-RELATED"/>
    <property type="match status" value="1"/>
</dbReference>
<dbReference type="CDD" id="cd10017">
    <property type="entry name" value="B3_DNA"/>
    <property type="match status" value="2"/>
</dbReference>
<feature type="region of interest" description="Disordered" evidence="6">
    <location>
        <begin position="289"/>
        <end position="318"/>
    </location>
</feature>
<dbReference type="Gene3D" id="2.40.330.10">
    <property type="entry name" value="DNA-binding pseudobarrel domain"/>
    <property type="match status" value="2"/>
</dbReference>
<evidence type="ECO:0000313" key="8">
    <source>
        <dbReference type="EMBL" id="PHT56416.1"/>
    </source>
</evidence>
<evidence type="ECO:0000256" key="1">
    <source>
        <dbReference type="ARBA" id="ARBA00004123"/>
    </source>
</evidence>
<reference evidence="9" key="2">
    <citation type="journal article" date="2017" name="J. Anim. Genet.">
        <title>Multiple reference genome sequences of hot pepper reveal the massive evolution of plant disease resistance genes by retroduplication.</title>
        <authorList>
            <person name="Kim S."/>
            <person name="Park J."/>
            <person name="Yeom S.-I."/>
            <person name="Kim Y.-M."/>
            <person name="Seo E."/>
            <person name="Kim K.-T."/>
            <person name="Kim M.-S."/>
            <person name="Lee J.M."/>
            <person name="Cheong K."/>
            <person name="Shin H.-S."/>
            <person name="Kim S.-B."/>
            <person name="Han K."/>
            <person name="Lee J."/>
            <person name="Park M."/>
            <person name="Lee H.-A."/>
            <person name="Lee H.-Y."/>
            <person name="Lee Y."/>
            <person name="Oh S."/>
            <person name="Lee J.H."/>
            <person name="Choi E."/>
            <person name="Choi E."/>
            <person name="Lee S.E."/>
            <person name="Jeon J."/>
            <person name="Kim H."/>
            <person name="Choi G."/>
            <person name="Song H."/>
            <person name="Lee J."/>
            <person name="Lee S.-C."/>
            <person name="Kwon J.-K."/>
            <person name="Lee H.-Y."/>
            <person name="Koo N."/>
            <person name="Hong Y."/>
            <person name="Kim R.W."/>
            <person name="Kang W.-H."/>
            <person name="Huh J.H."/>
            <person name="Kang B.-C."/>
            <person name="Yang T.-J."/>
            <person name="Lee Y.-H."/>
            <person name="Bennetzen J.L."/>
            <person name="Choi D."/>
        </authorList>
    </citation>
    <scope>NUCLEOTIDE SEQUENCE [LARGE SCALE GENOMIC DNA]</scope>
    <source>
        <strain evidence="9">cv. PBC81</strain>
    </source>
</reference>
<dbReference type="EMBL" id="MLFT02000002">
    <property type="protein sequence ID" value="PHT56416.1"/>
    <property type="molecule type" value="Genomic_DNA"/>
</dbReference>
<dbReference type="InterPro" id="IPR039218">
    <property type="entry name" value="REM_fam"/>
</dbReference>
<dbReference type="AlphaFoldDB" id="A0A2G2XFY4"/>
<keyword evidence="2" id="KW-0805">Transcription regulation</keyword>